<dbReference type="InterPro" id="IPR036977">
    <property type="entry name" value="DNA_primase_Znf_CHC2"/>
</dbReference>
<evidence type="ECO:0000256" key="2">
    <source>
        <dbReference type="ARBA" id="ARBA00022771"/>
    </source>
</evidence>
<dbReference type="Pfam" id="PF23639">
    <property type="entry name" value="DUF7146"/>
    <property type="match status" value="1"/>
</dbReference>
<keyword evidence="1" id="KW-0479">Metal-binding</keyword>
<keyword evidence="6" id="KW-1185">Reference proteome</keyword>
<gene>
    <name evidence="5" type="ORF">M9978_08220</name>
</gene>
<organism evidence="5 6">
    <name type="scientific">Sphingomonas tagetis</name>
    <dbReference type="NCBI Taxonomy" id="2949092"/>
    <lineage>
        <taxon>Bacteria</taxon>
        <taxon>Pseudomonadati</taxon>
        <taxon>Pseudomonadota</taxon>
        <taxon>Alphaproteobacteria</taxon>
        <taxon>Sphingomonadales</taxon>
        <taxon>Sphingomonadaceae</taxon>
        <taxon>Sphingomonas</taxon>
    </lineage>
</organism>
<dbReference type="Proteomes" id="UP001139451">
    <property type="component" value="Unassembled WGS sequence"/>
</dbReference>
<dbReference type="Pfam" id="PF01807">
    <property type="entry name" value="Zn_ribbon_DnaG"/>
    <property type="match status" value="1"/>
</dbReference>
<dbReference type="InterPro" id="IPR050219">
    <property type="entry name" value="DnaG_primase"/>
</dbReference>
<feature type="domain" description="Zinc finger CHC2-type" evidence="4">
    <location>
        <begin position="42"/>
        <end position="97"/>
    </location>
</feature>
<evidence type="ECO:0000313" key="5">
    <source>
        <dbReference type="EMBL" id="MCP3730412.1"/>
    </source>
</evidence>
<keyword evidence="2" id="KW-0863">Zinc-finger</keyword>
<evidence type="ECO:0000256" key="1">
    <source>
        <dbReference type="ARBA" id="ARBA00022723"/>
    </source>
</evidence>
<dbReference type="InterPro" id="IPR055570">
    <property type="entry name" value="DUF7146"/>
</dbReference>
<comment type="caution">
    <text evidence="5">The sequence shown here is derived from an EMBL/GenBank/DDBJ whole genome shotgun (WGS) entry which is preliminary data.</text>
</comment>
<reference evidence="5" key="1">
    <citation type="submission" date="2022-05" db="EMBL/GenBank/DDBJ databases">
        <title>Sphingomonas sp. strain MG17 Genome sequencing and assembly.</title>
        <authorList>
            <person name="Kim I."/>
        </authorList>
    </citation>
    <scope>NUCLEOTIDE SEQUENCE</scope>
    <source>
        <strain evidence="5">MG17</strain>
    </source>
</reference>
<evidence type="ECO:0000259" key="4">
    <source>
        <dbReference type="SMART" id="SM00400"/>
    </source>
</evidence>
<dbReference type="PANTHER" id="PTHR30313">
    <property type="entry name" value="DNA PRIMASE"/>
    <property type="match status" value="1"/>
</dbReference>
<dbReference type="GO" id="GO:0003899">
    <property type="term" value="F:DNA-directed RNA polymerase activity"/>
    <property type="evidence" value="ECO:0007669"/>
    <property type="project" value="InterPro"/>
</dbReference>
<dbReference type="PANTHER" id="PTHR30313:SF2">
    <property type="entry name" value="DNA PRIMASE"/>
    <property type="match status" value="1"/>
</dbReference>
<evidence type="ECO:0000256" key="3">
    <source>
        <dbReference type="ARBA" id="ARBA00022833"/>
    </source>
</evidence>
<dbReference type="InterPro" id="IPR002694">
    <property type="entry name" value="Znf_CHC2"/>
</dbReference>
<proteinExistence type="predicted"/>
<name>A0A9X2HI92_9SPHN</name>
<dbReference type="GO" id="GO:0003677">
    <property type="term" value="F:DNA binding"/>
    <property type="evidence" value="ECO:0007669"/>
    <property type="project" value="InterPro"/>
</dbReference>
<dbReference type="GO" id="GO:0005737">
    <property type="term" value="C:cytoplasm"/>
    <property type="evidence" value="ECO:0007669"/>
    <property type="project" value="TreeGrafter"/>
</dbReference>
<sequence>MAGGQLDPRELQDRAARVRERVPISSVISRDVKLRDAGSREKTGLCPFHAEKRDGAFMVNDDKGIFQCFACGKGGDVFDYLKLRLGLSFMDALKELAEGAGIDFSSAAAKPELDGAAERRKRQSRADAAKRRADARDMWLTAHPGLGSPAQLYLEERGIDFAGLGHFPGSIRFRPDCYNGEVKAHLPAMVTSIVSLSGDFMAVHRTWLTQQRGSWIKAPLDKAKMVLGDFYTGSMSIWKGGQRKSLQDVAPGTRIAISEGIEDGLSAAMNAPDLYVRAAVSLDNSGNVALPPQAGDVILICQRDKEDRERRAARCRVLAMESWGEAAEDYLRQAAHHEHCARHIEGALERSIAKHQRGAASDGSGRAVRLAWPSEGYKDFNDELRGVRMEGA</sequence>
<dbReference type="SUPFAM" id="SSF57783">
    <property type="entry name" value="Zinc beta-ribbon"/>
    <property type="match status" value="1"/>
</dbReference>
<dbReference type="SMART" id="SM00400">
    <property type="entry name" value="ZnF_CHCC"/>
    <property type="match status" value="1"/>
</dbReference>
<keyword evidence="3" id="KW-0862">Zinc</keyword>
<accession>A0A9X2HI92</accession>
<dbReference type="GO" id="GO:0008270">
    <property type="term" value="F:zinc ion binding"/>
    <property type="evidence" value="ECO:0007669"/>
    <property type="project" value="UniProtKB-KW"/>
</dbReference>
<protein>
    <submittedName>
        <fullName evidence="5">CHC2 zinc finger domain-containing protein</fullName>
    </submittedName>
</protein>
<dbReference type="EMBL" id="JAMLDX010000005">
    <property type="protein sequence ID" value="MCP3730412.1"/>
    <property type="molecule type" value="Genomic_DNA"/>
</dbReference>
<evidence type="ECO:0000313" key="6">
    <source>
        <dbReference type="Proteomes" id="UP001139451"/>
    </source>
</evidence>
<dbReference type="Gene3D" id="3.90.580.10">
    <property type="entry name" value="Zinc finger, CHC2-type domain"/>
    <property type="match status" value="1"/>
</dbReference>
<dbReference type="GO" id="GO:0006269">
    <property type="term" value="P:DNA replication, synthesis of primer"/>
    <property type="evidence" value="ECO:0007669"/>
    <property type="project" value="TreeGrafter"/>
</dbReference>
<dbReference type="RefSeq" id="WP_254292544.1">
    <property type="nucleotide sequence ID" value="NZ_JAMLDX010000005.1"/>
</dbReference>
<dbReference type="AlphaFoldDB" id="A0A9X2HI92"/>